<evidence type="ECO:0000256" key="5">
    <source>
        <dbReference type="ARBA" id="ARBA00023004"/>
    </source>
</evidence>
<proteinExistence type="predicted"/>
<feature type="binding site" description="distal binding residue" evidence="6">
    <location>
        <position position="74"/>
    </location>
    <ligand>
        <name>heme</name>
        <dbReference type="ChEBI" id="CHEBI:30413"/>
    </ligand>
    <ligandPart>
        <name>Fe</name>
        <dbReference type="ChEBI" id="CHEBI:18248"/>
    </ligandPart>
</feature>
<evidence type="ECO:0000256" key="1">
    <source>
        <dbReference type="ARBA" id="ARBA00001971"/>
    </source>
</evidence>
<dbReference type="InterPro" id="IPR012292">
    <property type="entry name" value="Globin/Proto"/>
</dbReference>
<dbReference type="AlphaFoldDB" id="B1Y5Y0"/>
<comment type="cofactor">
    <cofactor evidence="1">
        <name>heme</name>
        <dbReference type="ChEBI" id="CHEBI:30413"/>
    </cofactor>
</comment>
<evidence type="ECO:0000256" key="4">
    <source>
        <dbReference type="ARBA" id="ARBA00022723"/>
    </source>
</evidence>
<evidence type="ECO:0000256" key="3">
    <source>
        <dbReference type="ARBA" id="ARBA00022617"/>
    </source>
</evidence>
<organism evidence="7 8">
    <name type="scientific">Leptothrix cholodnii (strain ATCC 51168 / LMG 8142 / SP-6)</name>
    <name type="common">Leptothrix discophora (strain SP-6)</name>
    <dbReference type="NCBI Taxonomy" id="395495"/>
    <lineage>
        <taxon>Bacteria</taxon>
        <taxon>Pseudomonadati</taxon>
        <taxon>Pseudomonadota</taxon>
        <taxon>Betaproteobacteria</taxon>
        <taxon>Burkholderiales</taxon>
        <taxon>Sphaerotilaceae</taxon>
        <taxon>Leptothrix</taxon>
    </lineage>
</organism>
<keyword evidence="5 6" id="KW-0408">Iron</keyword>
<name>B1Y5Y0_LEPCP</name>
<dbReference type="STRING" id="395495.Lcho_0052"/>
<dbReference type="Pfam" id="PF01152">
    <property type="entry name" value="Bac_globin"/>
    <property type="match status" value="1"/>
</dbReference>
<keyword evidence="8" id="KW-1185">Reference proteome</keyword>
<dbReference type="InterPro" id="IPR019795">
    <property type="entry name" value="Globin_bac-like_CS"/>
</dbReference>
<sequence>MTQSLYERLGGEDRIQRLVTDIVDNHLRNPLIRTRFEKYNDAERAVIERHVTEFFCMGSGGPQAYTGKDMLTTHKGMNISEQELIAAIDDIVAAMAKHGYGDTERNEVVAILYSLKGDVVRV</sequence>
<reference evidence="7 8" key="1">
    <citation type="submission" date="2008-03" db="EMBL/GenBank/DDBJ databases">
        <title>Complete sequence of Leptothrix cholodnii SP-6.</title>
        <authorList>
            <consortium name="US DOE Joint Genome Institute"/>
            <person name="Copeland A."/>
            <person name="Lucas S."/>
            <person name="Lapidus A."/>
            <person name="Glavina del Rio T."/>
            <person name="Dalin E."/>
            <person name="Tice H."/>
            <person name="Bruce D."/>
            <person name="Goodwin L."/>
            <person name="Pitluck S."/>
            <person name="Chertkov O."/>
            <person name="Brettin T."/>
            <person name="Detter J.C."/>
            <person name="Han C."/>
            <person name="Kuske C.R."/>
            <person name="Schmutz J."/>
            <person name="Larimer F."/>
            <person name="Land M."/>
            <person name="Hauser L."/>
            <person name="Kyrpides N."/>
            <person name="Lykidis A."/>
            <person name="Emerson D."/>
            <person name="Richardson P."/>
        </authorList>
    </citation>
    <scope>NUCLEOTIDE SEQUENCE [LARGE SCALE GENOMIC DNA]</scope>
    <source>
        <strain evidence="8">ATCC 51168 / LMG 8142 / SP-6</strain>
    </source>
</reference>
<keyword evidence="4 6" id="KW-0479">Metal-binding</keyword>
<dbReference type="CDD" id="cd00454">
    <property type="entry name" value="TrHb1_N"/>
    <property type="match status" value="1"/>
</dbReference>
<dbReference type="PROSITE" id="PS01213">
    <property type="entry name" value="GLOBIN_FAM_2"/>
    <property type="match status" value="1"/>
</dbReference>
<dbReference type="GO" id="GO:0015671">
    <property type="term" value="P:oxygen transport"/>
    <property type="evidence" value="ECO:0007669"/>
    <property type="project" value="InterPro"/>
</dbReference>
<dbReference type="HOGENOM" id="CLU_103526_2_0_4"/>
<dbReference type="GO" id="GO:0019825">
    <property type="term" value="F:oxygen binding"/>
    <property type="evidence" value="ECO:0007669"/>
    <property type="project" value="InterPro"/>
</dbReference>
<evidence type="ECO:0000256" key="2">
    <source>
        <dbReference type="ARBA" id="ARBA00022448"/>
    </source>
</evidence>
<accession>B1Y5Y0</accession>
<dbReference type="InterPro" id="IPR001486">
    <property type="entry name" value="Hemoglobin_trunc"/>
</dbReference>
<dbReference type="InterPro" id="IPR009050">
    <property type="entry name" value="Globin-like_sf"/>
</dbReference>
<feature type="binding site" description="distal binding residue" evidence="6">
    <location>
        <position position="50"/>
    </location>
    <ligand>
        <name>heme</name>
        <dbReference type="ChEBI" id="CHEBI:30413"/>
    </ligand>
    <ligandPart>
        <name>Fe</name>
        <dbReference type="ChEBI" id="CHEBI:18248"/>
    </ligandPart>
</feature>
<protein>
    <submittedName>
        <fullName evidence="7">Globin</fullName>
    </submittedName>
</protein>
<dbReference type="OrthoDB" id="9795814at2"/>
<gene>
    <name evidence="7" type="ordered locus">Lcho_0052</name>
</gene>
<dbReference type="eggNOG" id="COG2346">
    <property type="taxonomic scope" value="Bacteria"/>
</dbReference>
<dbReference type="GO" id="GO:0020037">
    <property type="term" value="F:heme binding"/>
    <property type="evidence" value="ECO:0007669"/>
    <property type="project" value="InterPro"/>
</dbReference>
<evidence type="ECO:0000313" key="8">
    <source>
        <dbReference type="Proteomes" id="UP000001693"/>
    </source>
</evidence>
<evidence type="ECO:0000313" key="7">
    <source>
        <dbReference type="EMBL" id="ACB32327.1"/>
    </source>
</evidence>
<dbReference type="RefSeq" id="WP_012345089.1">
    <property type="nucleotide sequence ID" value="NC_010524.1"/>
</dbReference>
<keyword evidence="2" id="KW-0813">Transport</keyword>
<dbReference type="KEGG" id="lch:Lcho_0052"/>
<dbReference type="GO" id="GO:0046872">
    <property type="term" value="F:metal ion binding"/>
    <property type="evidence" value="ECO:0007669"/>
    <property type="project" value="UniProtKB-KW"/>
</dbReference>
<dbReference type="SUPFAM" id="SSF46458">
    <property type="entry name" value="Globin-like"/>
    <property type="match status" value="1"/>
</dbReference>
<evidence type="ECO:0000256" key="6">
    <source>
        <dbReference type="PIRSR" id="PIRSR601486-1"/>
    </source>
</evidence>
<keyword evidence="3 6" id="KW-0349">Heme</keyword>
<dbReference type="Gene3D" id="1.10.490.10">
    <property type="entry name" value="Globins"/>
    <property type="match status" value="1"/>
</dbReference>
<dbReference type="Proteomes" id="UP000001693">
    <property type="component" value="Chromosome"/>
</dbReference>
<dbReference type="EMBL" id="CP001013">
    <property type="protein sequence ID" value="ACB32327.1"/>
    <property type="molecule type" value="Genomic_DNA"/>
</dbReference>